<gene>
    <name evidence="1" type="ORF">SAMN02745746_00222</name>
</gene>
<dbReference type="EMBL" id="FXAG01000001">
    <property type="protein sequence ID" value="SME94035.1"/>
    <property type="molecule type" value="Genomic_DNA"/>
</dbReference>
<protein>
    <submittedName>
        <fullName evidence="1">Uncharacterized protein</fullName>
    </submittedName>
</protein>
<accession>A0A1Y6B8H5</accession>
<dbReference type="STRING" id="1123014.SAMN02745746_00222"/>
<name>A0A1Y6B8H5_9NEIS</name>
<evidence type="ECO:0000313" key="2">
    <source>
        <dbReference type="Proteomes" id="UP000192920"/>
    </source>
</evidence>
<dbReference type="RefSeq" id="WP_143477724.1">
    <property type="nucleotide sequence ID" value="NZ_FXAG01000001.1"/>
</dbReference>
<reference evidence="2" key="1">
    <citation type="submission" date="2017-04" db="EMBL/GenBank/DDBJ databases">
        <authorList>
            <person name="Varghese N."/>
            <person name="Submissions S."/>
        </authorList>
    </citation>
    <scope>NUCLEOTIDE SEQUENCE [LARGE SCALE GENOMIC DNA]</scope>
    <source>
        <strain evidence="2">DSM 22618</strain>
    </source>
</reference>
<keyword evidence="2" id="KW-1185">Reference proteome</keyword>
<evidence type="ECO:0000313" key="1">
    <source>
        <dbReference type="EMBL" id="SME94035.1"/>
    </source>
</evidence>
<proteinExistence type="predicted"/>
<organism evidence="1 2">
    <name type="scientific">Pseudogulbenkiania subflava DSM 22618</name>
    <dbReference type="NCBI Taxonomy" id="1123014"/>
    <lineage>
        <taxon>Bacteria</taxon>
        <taxon>Pseudomonadati</taxon>
        <taxon>Pseudomonadota</taxon>
        <taxon>Betaproteobacteria</taxon>
        <taxon>Neisseriales</taxon>
        <taxon>Chromobacteriaceae</taxon>
        <taxon>Pseudogulbenkiania</taxon>
    </lineage>
</organism>
<dbReference type="AlphaFoldDB" id="A0A1Y6B8H5"/>
<dbReference type="Proteomes" id="UP000192920">
    <property type="component" value="Unassembled WGS sequence"/>
</dbReference>
<sequence>MMIIMLKSLRYIKQILQAPTVRPALVYAPPPRPCRRAPPPLCFFRHTRGTVETAEPHFLHCRVSLSVRNLNMLGGL</sequence>